<reference evidence="2" key="1">
    <citation type="submission" date="2025-08" db="UniProtKB">
        <authorList>
            <consortium name="RefSeq"/>
        </authorList>
    </citation>
    <scope>IDENTIFICATION</scope>
    <source>
        <tissue evidence="2">Whole organism</tissue>
    </source>
</reference>
<dbReference type="InterPro" id="IPR029309">
    <property type="entry name" value="CaRF"/>
</dbReference>
<proteinExistence type="predicted"/>
<dbReference type="Proteomes" id="UP000504606">
    <property type="component" value="Unplaced"/>
</dbReference>
<dbReference type="Pfam" id="PF15299">
    <property type="entry name" value="ALS2CR8"/>
    <property type="match status" value="1"/>
</dbReference>
<dbReference type="PANTHER" id="PTHR47456:SF1">
    <property type="entry name" value="PHD-TYPE DOMAIN-CONTAINING PROTEIN"/>
    <property type="match status" value="1"/>
</dbReference>
<gene>
    <name evidence="2" type="primary">LOC113202636</name>
</gene>
<accession>A0A6J1RWP7</accession>
<evidence type="ECO:0000313" key="2">
    <source>
        <dbReference type="RefSeq" id="XP_026272758.2"/>
    </source>
</evidence>
<sequence>MADLSSDQVSSVDKFFKERLKSCHVSPKGMITGYVESKEIYDELMRDLTVLGCRYSVRSTNSRKTEPANLQYKIVASDLQIPFTGSPFHVDATTYFLCTHGFRYFKSKVSNENDNEDENILSSTKKRHRRVNDSIKLGCPAKMLVKCIRTYPDYKTTSDSWRRKCDLLKRLKADLKSSAPPRFELNFWIAVSPEDVHNHERHTTLRTLPLLPDLIAEIHNVVRKGVTSVPVVKSHLITFVDNMFQKSSVHPDSFNSAFYPNDKCVYNHIHEAKIALAKLQGSTSGNNHVICATPSLPCTDATTPKQEHQITEKCDSDMAVVPVLDTFTSDWEDQPVLPTNFVQVLNNNGTLMLMVTQPLSDDVTGGVEHSNIEAPTNIVNVNLDDNIYTVITDASEQRILQLNSNSNILMAQQCTNNEQIEEVLSLQNNNESVVLDSDKNSVVSGVIMQSGSPDIVDRDGDETSCHEDPNQFLFVGDDSQAELLEQVKDGDKEFSDLCTLPPTQSSKDDDISLFPTALSSEDCGKNLESIYSLSIDKDMMKKSQGTKRTRKQLEIDVESFVQENPEDIDDFPSRKILREHAEDIINMSYSSTNVMLLEEMVSVFEKYRRCMHAELEMKKKMTMEDDLSRLPLAEKPRWKTESKTLGFSDKSFFDTEDQKNLNDCENNSVLKLRNCGNTIFSSSESSVDEYDDLVIND</sequence>
<name>A0A6J1RWP7_FRAOC</name>
<evidence type="ECO:0000313" key="1">
    <source>
        <dbReference type="Proteomes" id="UP000504606"/>
    </source>
</evidence>
<protein>
    <submittedName>
        <fullName evidence="2">Uncharacterized protein LOC113202636</fullName>
    </submittedName>
</protein>
<dbReference type="OrthoDB" id="8191859at2759"/>
<dbReference type="GO" id="GO:0003700">
    <property type="term" value="F:DNA-binding transcription factor activity"/>
    <property type="evidence" value="ECO:0007669"/>
    <property type="project" value="InterPro"/>
</dbReference>
<dbReference type="GeneID" id="113202636"/>
<dbReference type="KEGG" id="foc:113202636"/>
<dbReference type="PANTHER" id="PTHR47456">
    <property type="entry name" value="PHD-TYPE DOMAIN-CONTAINING PROTEIN"/>
    <property type="match status" value="1"/>
</dbReference>
<organism evidence="1 2">
    <name type="scientific">Frankliniella occidentalis</name>
    <name type="common">Western flower thrips</name>
    <name type="synonym">Euthrips occidentalis</name>
    <dbReference type="NCBI Taxonomy" id="133901"/>
    <lineage>
        <taxon>Eukaryota</taxon>
        <taxon>Metazoa</taxon>
        <taxon>Ecdysozoa</taxon>
        <taxon>Arthropoda</taxon>
        <taxon>Hexapoda</taxon>
        <taxon>Insecta</taxon>
        <taxon>Pterygota</taxon>
        <taxon>Neoptera</taxon>
        <taxon>Paraneoptera</taxon>
        <taxon>Thysanoptera</taxon>
        <taxon>Terebrantia</taxon>
        <taxon>Thripoidea</taxon>
        <taxon>Thripidae</taxon>
        <taxon>Frankliniella</taxon>
    </lineage>
</organism>
<dbReference type="RefSeq" id="XP_026272758.2">
    <property type="nucleotide sequence ID" value="XM_026416973.2"/>
</dbReference>
<dbReference type="AlphaFoldDB" id="A0A6J1RWP7"/>
<keyword evidence="1" id="KW-1185">Reference proteome</keyword>